<keyword evidence="3" id="KW-1133">Transmembrane helix</keyword>
<dbReference type="InterPro" id="IPR052081">
    <property type="entry name" value="Dispatched_Hh_regulator"/>
</dbReference>
<dbReference type="PANTHER" id="PTHR45951:SF2">
    <property type="entry name" value="PROTEIN DISPATCHED HOMOLOG 2"/>
    <property type="match status" value="1"/>
</dbReference>
<protein>
    <submittedName>
        <fullName evidence="7">Low quality protein: protein</fullName>
    </submittedName>
</protein>
<accession>A0A485MTA6</accession>
<keyword evidence="8" id="KW-1185">Reference proteome</keyword>
<evidence type="ECO:0000256" key="4">
    <source>
        <dbReference type="ARBA" id="ARBA00023136"/>
    </source>
</evidence>
<feature type="region of interest" description="Disordered" evidence="6">
    <location>
        <begin position="317"/>
        <end position="360"/>
    </location>
</feature>
<dbReference type="Proteomes" id="UP000386466">
    <property type="component" value="Unassembled WGS sequence"/>
</dbReference>
<evidence type="ECO:0000256" key="6">
    <source>
        <dbReference type="SAM" id="MobiDB-lite"/>
    </source>
</evidence>
<evidence type="ECO:0000256" key="2">
    <source>
        <dbReference type="ARBA" id="ARBA00022692"/>
    </source>
</evidence>
<evidence type="ECO:0000313" key="8">
    <source>
        <dbReference type="Proteomes" id="UP000386466"/>
    </source>
</evidence>
<gene>
    <name evidence="7" type="ORF">LYPA_23C021750</name>
</gene>
<dbReference type="GO" id="GO:0007224">
    <property type="term" value="P:smoothened signaling pathway"/>
    <property type="evidence" value="ECO:0007669"/>
    <property type="project" value="TreeGrafter"/>
</dbReference>
<organism evidence="7 8">
    <name type="scientific">Lynx pardinus</name>
    <name type="common">Iberian lynx</name>
    <name type="synonym">Felis pardina</name>
    <dbReference type="NCBI Taxonomy" id="191816"/>
    <lineage>
        <taxon>Eukaryota</taxon>
        <taxon>Metazoa</taxon>
        <taxon>Chordata</taxon>
        <taxon>Craniata</taxon>
        <taxon>Vertebrata</taxon>
        <taxon>Euteleostomi</taxon>
        <taxon>Mammalia</taxon>
        <taxon>Eutheria</taxon>
        <taxon>Laurasiatheria</taxon>
        <taxon>Carnivora</taxon>
        <taxon>Feliformia</taxon>
        <taxon>Felidae</taxon>
        <taxon>Felinae</taxon>
        <taxon>Lynx</taxon>
    </lineage>
</organism>
<feature type="compositionally biased region" description="Polar residues" evidence="6">
    <location>
        <begin position="317"/>
        <end position="327"/>
    </location>
</feature>
<dbReference type="GO" id="GO:0022857">
    <property type="term" value="F:transmembrane transporter activity"/>
    <property type="evidence" value="ECO:0007669"/>
    <property type="project" value="TreeGrafter"/>
</dbReference>
<keyword evidence="5" id="KW-0325">Glycoprotein</keyword>
<feature type="compositionally biased region" description="Polar residues" evidence="6">
    <location>
        <begin position="266"/>
        <end position="277"/>
    </location>
</feature>
<dbReference type="PANTHER" id="PTHR45951">
    <property type="entry name" value="PROTEIN DISPATCHED-RELATED"/>
    <property type="match status" value="1"/>
</dbReference>
<feature type="region of interest" description="Disordered" evidence="6">
    <location>
        <begin position="374"/>
        <end position="423"/>
    </location>
</feature>
<evidence type="ECO:0000256" key="1">
    <source>
        <dbReference type="ARBA" id="ARBA00004141"/>
    </source>
</evidence>
<name>A0A485MTA6_LYNPA</name>
<sequence length="423" mass="45555">MLLLSPRSQAQGRTVHPVGDKTGPLIPQARALPNYTSCCDVLCQQQIRSHTRFGALCQRTEANKCCPSWSLGNYVAVLSNRSSCLDTTQADAARTLALLRACAIYYHRGALVPSCLGPGQDKPPHCAQVPTKCSRSSAVYQLLHFLLDRDFLSPQTADYQVPSLKYSLLLSGPVGKAPGSCSEQYELQPLARRRSPSFDTSTATSKLSHRPSVLSEDLQLHDGPCCPRPPPAPASPRELFLDHQAVFSQCPALQTSSPYKQAGPSPKTQARQDSQGQKAEPVQASPEASAHPPKPKAVEPPDCLCSSASTLEGLSVSDETCLSTSEPSARVPDSVGASPEDLDETEQTVPERGQLNEKRDTLWLALRETVYDPSLPACHQSSSSWKGRGAPGDGSPVVLPNSQPDLPDVWLRRPSTHTSGYSS</sequence>
<feature type="compositionally biased region" description="Polar residues" evidence="6">
    <location>
        <begin position="197"/>
        <end position="206"/>
    </location>
</feature>
<evidence type="ECO:0000256" key="3">
    <source>
        <dbReference type="ARBA" id="ARBA00022989"/>
    </source>
</evidence>
<keyword evidence="4" id="KW-0472">Membrane</keyword>
<dbReference type="EMBL" id="CAAGRJ010005512">
    <property type="protein sequence ID" value="VFV23294.1"/>
    <property type="molecule type" value="Genomic_DNA"/>
</dbReference>
<evidence type="ECO:0000313" key="7">
    <source>
        <dbReference type="EMBL" id="VFV23294.1"/>
    </source>
</evidence>
<feature type="region of interest" description="Disordered" evidence="6">
    <location>
        <begin position="192"/>
        <end position="237"/>
    </location>
</feature>
<evidence type="ECO:0000256" key="5">
    <source>
        <dbReference type="ARBA" id="ARBA00023180"/>
    </source>
</evidence>
<feature type="compositionally biased region" description="Polar residues" evidence="6">
    <location>
        <begin position="1"/>
        <end position="12"/>
    </location>
</feature>
<dbReference type="GO" id="GO:0016020">
    <property type="term" value="C:membrane"/>
    <property type="evidence" value="ECO:0007669"/>
    <property type="project" value="UniProtKB-SubCell"/>
</dbReference>
<dbReference type="AlphaFoldDB" id="A0A485MTA6"/>
<comment type="subcellular location">
    <subcellularLocation>
        <location evidence="1">Membrane</location>
        <topology evidence="1">Multi-pass membrane protein</topology>
    </subcellularLocation>
</comment>
<keyword evidence="2" id="KW-0812">Transmembrane</keyword>
<feature type="region of interest" description="Disordered" evidence="6">
    <location>
        <begin position="1"/>
        <end position="22"/>
    </location>
</feature>
<proteinExistence type="predicted"/>
<feature type="region of interest" description="Disordered" evidence="6">
    <location>
        <begin position="254"/>
        <end position="302"/>
    </location>
</feature>
<reference evidence="7 8" key="1">
    <citation type="submission" date="2019-01" db="EMBL/GenBank/DDBJ databases">
        <authorList>
            <person name="Alioto T."/>
            <person name="Alioto T."/>
        </authorList>
    </citation>
    <scope>NUCLEOTIDE SEQUENCE [LARGE SCALE GENOMIC DNA]</scope>
</reference>